<comment type="caution">
    <text evidence="4">The sequence shown here is derived from an EMBL/GenBank/DDBJ whole genome shotgun (WGS) entry which is preliminary data.</text>
</comment>
<reference evidence="4 5" key="1">
    <citation type="submission" date="2019-04" db="EMBL/GenBank/DDBJ databases">
        <title>Herbidospora sp. NEAU-GS14.nov., a novel actinomycete isolated from soil.</title>
        <authorList>
            <person name="Han L."/>
        </authorList>
    </citation>
    <scope>NUCLEOTIDE SEQUENCE [LARGE SCALE GENOMIC DNA]</scope>
    <source>
        <strain evidence="4 5">NEAU-GS14</strain>
    </source>
</reference>
<dbReference type="SUPFAM" id="SSF50952">
    <property type="entry name" value="Soluble quinoprotein glucose dehydrogenase"/>
    <property type="match status" value="1"/>
</dbReference>
<accession>A0A4U3MA70</accession>
<dbReference type="Gene3D" id="2.60.120.200">
    <property type="match status" value="4"/>
</dbReference>
<sequence length="1364" mass="144057">MRTLTALLVLAAVILFPAPAAYAAPPVEFDKTLIAEGLDMPTAFRFTPDGRIVIGEKNGAIRLIKNGALQTAPMITLPTANADERGLLGLELDPDFATNGYLYVAYTRSDNFNRMSRFTVVGDTISPASELVLVQSNQQSNVFHHGGELRFGADGKLYWSLGMNTYNPNSQNLGTPHGKILRVNKDGSIPPDNPFATTPGAERAIWAYGLRNPFRWDFVPGGPNAGKILTGDVGGSEWEEINLVEKGANYGWPLAEGFCAGCGYANPVYTYPHTAPPAAAGSVTSLEIYTGGTFPDEYDNAVFFGDYTLGFIKYLKMDEEFKSVISVNDFDLNAGTPVQISTGPDGNLYQLNIYPGAFYKIAPSGGNRAPVAEAAATPSDGLGPLEVHFSSLGSGDPDEGDDVTYLWDFKDGTTSTEASPTHTYTTNGTYDVTLTVSDGAKSTQAAVQVTVGNRRPTGTITAPISLATYDAGDTITYSATGTDPEDGALPASAFSWSVIFHHADHVHPFLGPVNGVRGGTFTIPRVADNVATTWYRVQLTVTDAGGLRHTSFVDVKPNLVELTFTSDPLGPTYTVDGVPFTGTKVEQAVVGVERVLSAPATQFWNGKQYAWQGWSDEGELTHTIVTPGEDATYAADFLELTQPPAPWASADIGPRTVAGTTYYDAGSFTIKGGGNDVWDQTDEFRYVFQPLQGDGTVIAKLTEQTSTHPWAKAGVMIKESATPMAKYAAVALTPENGMHFQYDFQGDGGGYPSLGGWMKLTRTGDVFTAYRSADGVVWTAIGTTTLPMAAQATIGLWVSSHDMTALSEAVFENVQVTQGSTVGPVPAPWNRADVDGATPAGSATYDTATGTYTVNGGGTDVWADTEEHSFLNRPLTGDGSITARVTSQSETAPWAKAGLMIKGPASYADLFVTPENGMHFQTSDPSSVVGGPFTFPDAWARLTREGDVIKAFRSPDGENWTLVGQHTLPGLPETVSAGMFVTAHRDGTVLGTATFDHVTFESADDNGLPALWTGGDVGDPVLPGSSGELGGLFSITAGGDDVWGTTDQMHFVRRSLTGDGTIVARLNSLTRAEAWTKAGVMFKETSVSGSPYAALLLSADHGVHLQTTGEHDVTGSDLETPDVWLKLVRAGNTFTAFDSDDGVTWTRIGARTVTMAAAAQVGLFAVSHDGSQTTTATFSDVTVTPANTTGLPSGWNSVDVGAPALAGTASVNGRTFTISGAGGDVWGTADQMHYVYRDLPANGTIVARVISQENTDEWAKSGLMIKSAATALSPYSGVFLTPANGIHQQANFNSDVDGGAATAPVWLRVSRVGSTVTTYRSANGEDWTAIGTATIAGAATIGLFVCSHEAGQLNTTVFDQVLVS</sequence>
<dbReference type="InterPro" id="IPR011041">
    <property type="entry name" value="Quinoprot_gluc/sorb_DH_b-prop"/>
</dbReference>
<evidence type="ECO:0000313" key="4">
    <source>
        <dbReference type="EMBL" id="TKK84994.1"/>
    </source>
</evidence>
<feature type="domain" description="PKD" evidence="3">
    <location>
        <begin position="370"/>
        <end position="451"/>
    </location>
</feature>
<dbReference type="Gene3D" id="2.120.10.30">
    <property type="entry name" value="TolB, C-terminal domain"/>
    <property type="match status" value="1"/>
</dbReference>
<dbReference type="RefSeq" id="WP_137250029.1">
    <property type="nucleotide sequence ID" value="NZ_SZQA01000031.1"/>
</dbReference>
<dbReference type="CDD" id="cd00146">
    <property type="entry name" value="PKD"/>
    <property type="match status" value="1"/>
</dbReference>
<evidence type="ECO:0000313" key="5">
    <source>
        <dbReference type="Proteomes" id="UP000308705"/>
    </source>
</evidence>
<protein>
    <submittedName>
        <fullName evidence="4">PKD domain-containing protein</fullName>
    </submittedName>
</protein>
<dbReference type="Gene3D" id="2.60.40.10">
    <property type="entry name" value="Immunoglobulins"/>
    <property type="match status" value="1"/>
</dbReference>
<dbReference type="Pfam" id="PF18911">
    <property type="entry name" value="PKD_4"/>
    <property type="match status" value="1"/>
</dbReference>
<dbReference type="InterPro" id="IPR035986">
    <property type="entry name" value="PKD_dom_sf"/>
</dbReference>
<dbReference type="SUPFAM" id="SSF49299">
    <property type="entry name" value="PKD domain"/>
    <property type="match status" value="1"/>
</dbReference>
<proteinExistence type="predicted"/>
<feature type="region of interest" description="Disordered" evidence="1">
    <location>
        <begin position="822"/>
        <end position="842"/>
    </location>
</feature>
<gene>
    <name evidence="4" type="ORF">FDA94_27825</name>
</gene>
<dbReference type="InterPro" id="IPR013320">
    <property type="entry name" value="ConA-like_dom_sf"/>
</dbReference>
<dbReference type="Proteomes" id="UP000308705">
    <property type="component" value="Unassembled WGS sequence"/>
</dbReference>
<dbReference type="InterPro" id="IPR013783">
    <property type="entry name" value="Ig-like_fold"/>
</dbReference>
<dbReference type="PANTHER" id="PTHR19328:SF75">
    <property type="entry name" value="ALDOSE SUGAR DEHYDROGENASE YLII"/>
    <property type="match status" value="1"/>
</dbReference>
<dbReference type="InterPro" id="IPR011042">
    <property type="entry name" value="6-blade_b-propeller_TolB-like"/>
</dbReference>
<dbReference type="InterPro" id="IPR022409">
    <property type="entry name" value="PKD/Chitinase_dom"/>
</dbReference>
<dbReference type="InterPro" id="IPR012938">
    <property type="entry name" value="Glc/Sorbosone_DH"/>
</dbReference>
<evidence type="ECO:0000259" key="3">
    <source>
        <dbReference type="PROSITE" id="PS50093"/>
    </source>
</evidence>
<evidence type="ECO:0000256" key="2">
    <source>
        <dbReference type="SAM" id="SignalP"/>
    </source>
</evidence>
<dbReference type="GO" id="GO:0005975">
    <property type="term" value="P:carbohydrate metabolic process"/>
    <property type="evidence" value="ECO:0007669"/>
    <property type="project" value="UniProtKB-ARBA"/>
</dbReference>
<organism evidence="4 5">
    <name type="scientific">Herbidospora galbida</name>
    <dbReference type="NCBI Taxonomy" id="2575442"/>
    <lineage>
        <taxon>Bacteria</taxon>
        <taxon>Bacillati</taxon>
        <taxon>Actinomycetota</taxon>
        <taxon>Actinomycetes</taxon>
        <taxon>Streptosporangiales</taxon>
        <taxon>Streptosporangiaceae</taxon>
        <taxon>Herbidospora</taxon>
    </lineage>
</organism>
<dbReference type="PANTHER" id="PTHR19328">
    <property type="entry name" value="HEDGEHOG-INTERACTING PROTEIN"/>
    <property type="match status" value="1"/>
</dbReference>
<dbReference type="OrthoDB" id="2479530at2"/>
<evidence type="ECO:0000256" key="1">
    <source>
        <dbReference type="SAM" id="MobiDB-lite"/>
    </source>
</evidence>
<name>A0A4U3MA70_9ACTN</name>
<dbReference type="EMBL" id="SZQA01000031">
    <property type="protein sequence ID" value="TKK84994.1"/>
    <property type="molecule type" value="Genomic_DNA"/>
</dbReference>
<dbReference type="PROSITE" id="PS50093">
    <property type="entry name" value="PKD"/>
    <property type="match status" value="1"/>
</dbReference>
<keyword evidence="5" id="KW-1185">Reference proteome</keyword>
<dbReference type="SMART" id="SM00089">
    <property type="entry name" value="PKD"/>
    <property type="match status" value="1"/>
</dbReference>
<keyword evidence="2" id="KW-0732">Signal</keyword>
<dbReference type="Pfam" id="PF07995">
    <property type="entry name" value="GSDH"/>
    <property type="match status" value="1"/>
</dbReference>
<dbReference type="InterPro" id="IPR000601">
    <property type="entry name" value="PKD_dom"/>
</dbReference>
<feature type="chain" id="PRO_5020821902" evidence="2">
    <location>
        <begin position="24"/>
        <end position="1364"/>
    </location>
</feature>
<feature type="signal peptide" evidence="2">
    <location>
        <begin position="1"/>
        <end position="23"/>
    </location>
</feature>
<dbReference type="SUPFAM" id="SSF49899">
    <property type="entry name" value="Concanavalin A-like lectins/glucanases"/>
    <property type="match status" value="1"/>
</dbReference>